<name>A0A7X9YJU1_9ACTN</name>
<evidence type="ECO:0000313" key="1">
    <source>
        <dbReference type="EMBL" id="NMF56446.1"/>
    </source>
</evidence>
<proteinExistence type="predicted"/>
<protein>
    <submittedName>
        <fullName evidence="1">Uncharacterized protein</fullName>
    </submittedName>
</protein>
<dbReference type="EMBL" id="JABBCP010000008">
    <property type="protein sequence ID" value="NMF56446.1"/>
    <property type="molecule type" value="Genomic_DNA"/>
</dbReference>
<reference evidence="1 2" key="1">
    <citation type="submission" date="2020-04" db="EMBL/GenBank/DDBJ databases">
        <title>Collinsella sp. KGMB02528 nov., an anaerobic actinobacterium isolated from human feces.</title>
        <authorList>
            <person name="Han K.-I."/>
            <person name="Eom M.K."/>
            <person name="Kim J.-S."/>
            <person name="Lee K.C."/>
            <person name="Suh M.K."/>
            <person name="Park S.-H."/>
            <person name="Lee J.H."/>
            <person name="Kang S.W."/>
            <person name="Park J.-E."/>
            <person name="Oh B.S."/>
            <person name="Yu S.Y."/>
            <person name="Choi S.-H."/>
            <person name="Lee D.H."/>
            <person name="Yoon H."/>
            <person name="Kim B.-Y."/>
            <person name="Lee J.H."/>
            <person name="Lee J.-S."/>
        </authorList>
    </citation>
    <scope>NUCLEOTIDE SEQUENCE [LARGE SCALE GENOMIC DNA]</scope>
    <source>
        <strain evidence="1 2">KGMB02528</strain>
    </source>
</reference>
<organism evidence="1 2">
    <name type="scientific">Collinsella acetigenes</name>
    <dbReference type="NCBI Taxonomy" id="2713419"/>
    <lineage>
        <taxon>Bacteria</taxon>
        <taxon>Bacillati</taxon>
        <taxon>Actinomycetota</taxon>
        <taxon>Coriobacteriia</taxon>
        <taxon>Coriobacteriales</taxon>
        <taxon>Coriobacteriaceae</taxon>
        <taxon>Collinsella</taxon>
    </lineage>
</organism>
<comment type="caution">
    <text evidence="1">The sequence shown here is derived from an EMBL/GenBank/DDBJ whole genome shotgun (WGS) entry which is preliminary data.</text>
</comment>
<dbReference type="AlphaFoldDB" id="A0A7X9YJU1"/>
<evidence type="ECO:0000313" key="2">
    <source>
        <dbReference type="Proteomes" id="UP000546970"/>
    </source>
</evidence>
<accession>A0A7X9YJU1</accession>
<dbReference type="RefSeq" id="WP_169277973.1">
    <property type="nucleotide sequence ID" value="NZ_JABBCP010000008.1"/>
</dbReference>
<keyword evidence="2" id="KW-1185">Reference proteome</keyword>
<gene>
    <name evidence="1" type="ORF">HF320_08955</name>
</gene>
<sequence length="91" mass="10292">MPDMDASKNIPSPWGELTFEAVRAPLSEKHENECAEGASTAAPSRCANGKTRATRAAQFMPFAALTGYFDLIREQEWKAQERFKKDRRRES</sequence>
<dbReference type="Proteomes" id="UP000546970">
    <property type="component" value="Unassembled WGS sequence"/>
</dbReference>